<feature type="transmembrane region" description="Helical" evidence="1">
    <location>
        <begin position="7"/>
        <end position="29"/>
    </location>
</feature>
<feature type="transmembrane region" description="Helical" evidence="1">
    <location>
        <begin position="35"/>
        <end position="55"/>
    </location>
</feature>
<evidence type="ECO:0000256" key="1">
    <source>
        <dbReference type="SAM" id="Phobius"/>
    </source>
</evidence>
<organism evidence="2 3">
    <name type="scientific">Enterococcus asini</name>
    <dbReference type="NCBI Taxonomy" id="57732"/>
    <lineage>
        <taxon>Bacteria</taxon>
        <taxon>Bacillati</taxon>
        <taxon>Bacillota</taxon>
        <taxon>Bacilli</taxon>
        <taxon>Lactobacillales</taxon>
        <taxon>Enterococcaceae</taxon>
        <taxon>Enterococcus</taxon>
    </lineage>
</organism>
<keyword evidence="1" id="KW-1133">Transmembrane helix</keyword>
<accession>A0AAW8TZ03</accession>
<sequence>MKAVRILLLLSSAIFTFNFANYMTLIIINHLTQDISALFGAVFFLLLMFFSYFIYRKFRKGSEILAGQLCFVLSILIVGSNDILNVLCILNATLGTIILLRDIKQKKIQKRNNI</sequence>
<gene>
    <name evidence="2" type="ORF">P7H43_00460</name>
</gene>
<dbReference type="RefSeq" id="WP_270596221.1">
    <property type="nucleotide sequence ID" value="NZ_JAQESC010000001.1"/>
</dbReference>
<comment type="caution">
    <text evidence="2">The sequence shown here is derived from an EMBL/GenBank/DDBJ whole genome shotgun (WGS) entry which is preliminary data.</text>
</comment>
<name>A0AAW8TZ03_9ENTE</name>
<feature type="transmembrane region" description="Helical" evidence="1">
    <location>
        <begin position="84"/>
        <end position="103"/>
    </location>
</feature>
<feature type="transmembrane region" description="Helical" evidence="1">
    <location>
        <begin position="62"/>
        <end position="78"/>
    </location>
</feature>
<evidence type="ECO:0000313" key="3">
    <source>
        <dbReference type="Proteomes" id="UP001256711"/>
    </source>
</evidence>
<protein>
    <recommendedName>
        <fullName evidence="4">Transporter</fullName>
    </recommendedName>
</protein>
<keyword evidence="1" id="KW-0472">Membrane</keyword>
<proteinExistence type="predicted"/>
<dbReference type="Proteomes" id="UP001256711">
    <property type="component" value="Unassembled WGS sequence"/>
</dbReference>
<evidence type="ECO:0008006" key="4">
    <source>
        <dbReference type="Google" id="ProtNLM"/>
    </source>
</evidence>
<reference evidence="2" key="1">
    <citation type="submission" date="2023-03" db="EMBL/GenBank/DDBJ databases">
        <authorList>
            <person name="Shen W."/>
            <person name="Cai J."/>
        </authorList>
    </citation>
    <scope>NUCLEOTIDE SEQUENCE</scope>
    <source>
        <strain evidence="2">B226-2</strain>
    </source>
</reference>
<evidence type="ECO:0000313" key="2">
    <source>
        <dbReference type="EMBL" id="MDT2808973.1"/>
    </source>
</evidence>
<dbReference type="AlphaFoldDB" id="A0AAW8TZ03"/>
<keyword evidence="1" id="KW-0812">Transmembrane</keyword>
<dbReference type="EMBL" id="JARQBJ010000001">
    <property type="protein sequence ID" value="MDT2808973.1"/>
    <property type="molecule type" value="Genomic_DNA"/>
</dbReference>